<dbReference type="Proteomes" id="UP001153069">
    <property type="component" value="Unassembled WGS sequence"/>
</dbReference>
<protein>
    <submittedName>
        <fullName evidence="2">Uncharacterized protein</fullName>
    </submittedName>
</protein>
<evidence type="ECO:0000313" key="3">
    <source>
        <dbReference type="Proteomes" id="UP001153069"/>
    </source>
</evidence>
<comment type="caution">
    <text evidence="2">The sequence shown here is derived from an EMBL/GenBank/DDBJ whole genome shotgun (WGS) entry which is preliminary data.</text>
</comment>
<dbReference type="AlphaFoldDB" id="A0A9N8HM92"/>
<feature type="region of interest" description="Disordered" evidence="1">
    <location>
        <begin position="1"/>
        <end position="37"/>
    </location>
</feature>
<feature type="compositionally biased region" description="Basic residues" evidence="1">
    <location>
        <begin position="1"/>
        <end position="13"/>
    </location>
</feature>
<sequence length="117" mass="13277">MGAKKKARSRQKQAVRDALSDHSSSNSSDGENAKAPHLFQAGDNLERFLVHIHTCKKNDSKRLGKFMPRLTRDLERGKFATEEIVQDLMSEYDHKFNMGSMERIAIMGKLRSATRNA</sequence>
<accession>A0A9N8HM92</accession>
<gene>
    <name evidence="2" type="ORF">SEMRO_1096_G240760.1</name>
</gene>
<evidence type="ECO:0000313" key="2">
    <source>
        <dbReference type="EMBL" id="CAB9520358.1"/>
    </source>
</evidence>
<evidence type="ECO:0000256" key="1">
    <source>
        <dbReference type="SAM" id="MobiDB-lite"/>
    </source>
</evidence>
<name>A0A9N8HM92_9STRA</name>
<dbReference type="EMBL" id="CAICTM010001094">
    <property type="protein sequence ID" value="CAB9520358.1"/>
    <property type="molecule type" value="Genomic_DNA"/>
</dbReference>
<reference evidence="2" key="1">
    <citation type="submission" date="2020-06" db="EMBL/GenBank/DDBJ databases">
        <authorList>
            <consortium name="Plant Systems Biology data submission"/>
        </authorList>
    </citation>
    <scope>NUCLEOTIDE SEQUENCE</scope>
    <source>
        <strain evidence="2">D6</strain>
    </source>
</reference>
<keyword evidence="3" id="KW-1185">Reference proteome</keyword>
<proteinExistence type="predicted"/>
<organism evidence="2 3">
    <name type="scientific">Seminavis robusta</name>
    <dbReference type="NCBI Taxonomy" id="568900"/>
    <lineage>
        <taxon>Eukaryota</taxon>
        <taxon>Sar</taxon>
        <taxon>Stramenopiles</taxon>
        <taxon>Ochrophyta</taxon>
        <taxon>Bacillariophyta</taxon>
        <taxon>Bacillariophyceae</taxon>
        <taxon>Bacillariophycidae</taxon>
        <taxon>Naviculales</taxon>
        <taxon>Naviculaceae</taxon>
        <taxon>Seminavis</taxon>
    </lineage>
</organism>